<accession>A0A0E9RVL0</accession>
<dbReference type="EMBL" id="GBXM01075356">
    <property type="protein sequence ID" value="JAH33221.1"/>
    <property type="molecule type" value="Transcribed_RNA"/>
</dbReference>
<evidence type="ECO:0000313" key="1">
    <source>
        <dbReference type="EMBL" id="JAH33221.1"/>
    </source>
</evidence>
<dbReference type="AlphaFoldDB" id="A0A0E9RVL0"/>
<protein>
    <submittedName>
        <fullName evidence="1">Uncharacterized protein</fullName>
    </submittedName>
</protein>
<reference evidence="1" key="1">
    <citation type="submission" date="2014-11" db="EMBL/GenBank/DDBJ databases">
        <authorList>
            <person name="Amaro Gonzalez C."/>
        </authorList>
    </citation>
    <scope>NUCLEOTIDE SEQUENCE</scope>
</reference>
<proteinExistence type="predicted"/>
<reference evidence="1" key="2">
    <citation type="journal article" date="2015" name="Fish Shellfish Immunol.">
        <title>Early steps in the European eel (Anguilla anguilla)-Vibrio vulnificus interaction in the gills: Role of the RtxA13 toxin.</title>
        <authorList>
            <person name="Callol A."/>
            <person name="Pajuelo D."/>
            <person name="Ebbesson L."/>
            <person name="Teles M."/>
            <person name="MacKenzie S."/>
            <person name="Amaro C."/>
        </authorList>
    </citation>
    <scope>NUCLEOTIDE SEQUENCE</scope>
</reference>
<sequence>MPFEAAGNTRKEYQHHSPFKAACQRTGRSSGIAAQCF</sequence>
<name>A0A0E9RVL0_ANGAN</name>
<organism evidence="1">
    <name type="scientific">Anguilla anguilla</name>
    <name type="common">European freshwater eel</name>
    <name type="synonym">Muraena anguilla</name>
    <dbReference type="NCBI Taxonomy" id="7936"/>
    <lineage>
        <taxon>Eukaryota</taxon>
        <taxon>Metazoa</taxon>
        <taxon>Chordata</taxon>
        <taxon>Craniata</taxon>
        <taxon>Vertebrata</taxon>
        <taxon>Euteleostomi</taxon>
        <taxon>Actinopterygii</taxon>
        <taxon>Neopterygii</taxon>
        <taxon>Teleostei</taxon>
        <taxon>Anguilliformes</taxon>
        <taxon>Anguillidae</taxon>
        <taxon>Anguilla</taxon>
    </lineage>
</organism>